<evidence type="ECO:0000313" key="2">
    <source>
        <dbReference type="Proteomes" id="UP000006299"/>
    </source>
</evidence>
<protein>
    <submittedName>
        <fullName evidence="1">UBA/THIF-type NAD/FAD binding protein</fullName>
    </submittedName>
</protein>
<dbReference type="EMBL" id="CP003851">
    <property type="protein sequence ID" value="AFT82432.1"/>
    <property type="molecule type" value="Genomic_DNA"/>
</dbReference>
<sequence>MRSLFTGTNALLTKNTRFDIDFLTFEQYFGDLEKFNNCEVCGKFYE</sequence>
<dbReference type="Proteomes" id="UP000006299">
    <property type="component" value="Chromosome"/>
</dbReference>
<dbReference type="STRING" id="1229758.C270_07615"/>
<organism evidence="1 2">
    <name type="scientific">Leuconostoc carnosum (strain JB16)</name>
    <dbReference type="NCBI Taxonomy" id="1229758"/>
    <lineage>
        <taxon>Bacteria</taxon>
        <taxon>Bacillati</taxon>
        <taxon>Bacillota</taxon>
        <taxon>Bacilli</taxon>
        <taxon>Lactobacillales</taxon>
        <taxon>Lactobacillaceae</taxon>
        <taxon>Leuconostoc</taxon>
    </lineage>
</organism>
<accession>K0DFG3</accession>
<gene>
    <name evidence="1" type="ordered locus">C270_07615</name>
</gene>
<dbReference type="HOGENOM" id="CLU_3185398_0_0_9"/>
<reference evidence="1 2" key="1">
    <citation type="journal article" date="2012" name="J. Bacteriol.">
        <title>Complete genome sequence of Leuconostoc carnosum strain JB16, isolated from Kimchi.</title>
        <authorList>
            <person name="Jung J.Y."/>
            <person name="Lee S.H."/>
            <person name="Jeon C.O."/>
        </authorList>
    </citation>
    <scope>NUCLEOTIDE SEQUENCE [LARGE SCALE GENOMIC DNA]</scope>
    <source>
        <strain evidence="1 2">JB16</strain>
    </source>
</reference>
<proteinExistence type="predicted"/>
<dbReference type="KEGG" id="lcn:C270_07615"/>
<dbReference type="PATRIC" id="fig|1229758.3.peg.1525"/>
<dbReference type="AlphaFoldDB" id="K0DFG3"/>
<keyword evidence="2" id="KW-1185">Reference proteome</keyword>
<evidence type="ECO:0000313" key="1">
    <source>
        <dbReference type="EMBL" id="AFT82432.1"/>
    </source>
</evidence>
<name>K0DFG3_LEUCJ</name>